<dbReference type="STRING" id="206506.AAV32_05895"/>
<evidence type="ECO:0008006" key="4">
    <source>
        <dbReference type="Google" id="ProtNLM"/>
    </source>
</evidence>
<name>A0A171KUJ6_9BURK</name>
<evidence type="ECO:0000256" key="1">
    <source>
        <dbReference type="SAM" id="MobiDB-lite"/>
    </source>
</evidence>
<organism evidence="2 3">
    <name type="scientific">Kerstersia gyiorum</name>
    <dbReference type="NCBI Taxonomy" id="206506"/>
    <lineage>
        <taxon>Bacteria</taxon>
        <taxon>Pseudomonadati</taxon>
        <taxon>Pseudomonadota</taxon>
        <taxon>Betaproteobacteria</taxon>
        <taxon>Burkholderiales</taxon>
        <taxon>Alcaligenaceae</taxon>
        <taxon>Kerstersia</taxon>
    </lineage>
</organism>
<dbReference type="Proteomes" id="UP000078084">
    <property type="component" value="Unassembled WGS sequence"/>
</dbReference>
<proteinExistence type="predicted"/>
<accession>A0A171KUJ6</accession>
<sequence length="65" mass="7458">MQARQISNKHRADSLDLHMGGIQTQATPRRRYTLDELLAASDYPLVLTKEDREWLDAPPVGRELI</sequence>
<gene>
    <name evidence="2" type="ORF">AAV32_05895</name>
</gene>
<comment type="caution">
    <text evidence="2">The sequence shown here is derived from an EMBL/GenBank/DDBJ whole genome shotgun (WGS) entry which is preliminary data.</text>
</comment>
<protein>
    <recommendedName>
        <fullName evidence="4">Antitoxin ChpS</fullName>
    </recommendedName>
</protein>
<keyword evidence="3" id="KW-1185">Reference proteome</keyword>
<dbReference type="AlphaFoldDB" id="A0A171KUJ6"/>
<reference evidence="2 3" key="1">
    <citation type="submission" date="2015-04" db="EMBL/GenBank/DDBJ databases">
        <title>Genome sequence of Kerstersia gyiorum CG1.</title>
        <authorList>
            <person name="Greninger A.L."/>
            <person name="Kozyreva V."/>
            <person name="Chaturvedi V."/>
        </authorList>
    </citation>
    <scope>NUCLEOTIDE SEQUENCE [LARGE SCALE GENOMIC DNA]</scope>
    <source>
        <strain evidence="2 3">CG1</strain>
    </source>
</reference>
<evidence type="ECO:0000313" key="2">
    <source>
        <dbReference type="EMBL" id="KKO72563.1"/>
    </source>
</evidence>
<feature type="region of interest" description="Disordered" evidence="1">
    <location>
        <begin position="1"/>
        <end position="22"/>
    </location>
</feature>
<evidence type="ECO:0000313" key="3">
    <source>
        <dbReference type="Proteomes" id="UP000078084"/>
    </source>
</evidence>
<dbReference type="EMBL" id="LBNE01000002">
    <property type="protein sequence ID" value="KKO72563.1"/>
    <property type="molecule type" value="Genomic_DNA"/>
</dbReference>